<name>A0A183GLA1_HELPZ</name>
<dbReference type="Proteomes" id="UP000050761">
    <property type="component" value="Unassembled WGS sequence"/>
</dbReference>
<gene>
    <name evidence="1" type="ORF">HPBE_LOCUS23470</name>
</gene>
<organism evidence="2 3">
    <name type="scientific">Heligmosomoides polygyrus</name>
    <name type="common">Parasitic roundworm</name>
    <dbReference type="NCBI Taxonomy" id="6339"/>
    <lineage>
        <taxon>Eukaryota</taxon>
        <taxon>Metazoa</taxon>
        <taxon>Ecdysozoa</taxon>
        <taxon>Nematoda</taxon>
        <taxon>Chromadorea</taxon>
        <taxon>Rhabditida</taxon>
        <taxon>Rhabditina</taxon>
        <taxon>Rhabditomorpha</taxon>
        <taxon>Strongyloidea</taxon>
        <taxon>Heligmosomidae</taxon>
        <taxon>Heligmosomoides</taxon>
    </lineage>
</organism>
<dbReference type="EMBL" id="UZAH01035096">
    <property type="protein sequence ID" value="VDP38986.1"/>
    <property type="molecule type" value="Genomic_DNA"/>
</dbReference>
<proteinExistence type="predicted"/>
<evidence type="ECO:0000313" key="2">
    <source>
        <dbReference type="Proteomes" id="UP000050761"/>
    </source>
</evidence>
<keyword evidence="2" id="KW-1185">Reference proteome</keyword>
<sequence length="272" mass="30760">MSHRANTANESVTNLVLEPQIAELYGKSTENVFMKSKQEWRNDATHANSKPLGEYKKLLDDINDSYDLSMNIACHSGEAVSMLHVLDAPALHVNNAPFLQVQSPELHIYYKVDTIELACRNGLGALVADGMFSMHSDVKEKNGQLYTIHYTCQAHVLLLHAITDRKTQSTYRAIFRELEGVLARMPGGYNRELRIMLEFEKAAIKAAKITFPTASIEAFDLARAWNRKRNQLGTREYLSTHDLYPRVPALTQVPVSSDHPAYQMCRSFLNSF</sequence>
<dbReference type="WBParaSite" id="HPBE_0002347101-mRNA-1">
    <property type="protein sequence ID" value="HPBE_0002347101-mRNA-1"/>
    <property type="gene ID" value="HPBE_0002347101"/>
</dbReference>
<protein>
    <submittedName>
        <fullName evidence="3">MULE domain-containing protein</fullName>
    </submittedName>
</protein>
<evidence type="ECO:0000313" key="3">
    <source>
        <dbReference type="WBParaSite" id="HPBE_0002347101-mRNA-1"/>
    </source>
</evidence>
<accession>A0A3P8H6D9</accession>
<evidence type="ECO:0000313" key="1">
    <source>
        <dbReference type="EMBL" id="VDP38986.1"/>
    </source>
</evidence>
<reference evidence="1 2" key="1">
    <citation type="submission" date="2018-11" db="EMBL/GenBank/DDBJ databases">
        <authorList>
            <consortium name="Pathogen Informatics"/>
        </authorList>
    </citation>
    <scope>NUCLEOTIDE SEQUENCE [LARGE SCALE GENOMIC DNA]</scope>
</reference>
<dbReference type="AlphaFoldDB" id="A0A183GLA1"/>
<reference evidence="3" key="2">
    <citation type="submission" date="2019-09" db="UniProtKB">
        <authorList>
            <consortium name="WormBaseParasite"/>
        </authorList>
    </citation>
    <scope>IDENTIFICATION</scope>
</reference>
<accession>A0A183GLA1</accession>